<feature type="region of interest" description="Disordered" evidence="2">
    <location>
        <begin position="83"/>
        <end position="104"/>
    </location>
</feature>
<dbReference type="RefSeq" id="WP_151150769.1">
    <property type="nucleotide sequence ID" value="NZ_WAIE01000003.1"/>
</dbReference>
<accession>A0A6N6N278</accession>
<feature type="signal peptide" evidence="3">
    <location>
        <begin position="1"/>
        <end position="21"/>
    </location>
</feature>
<gene>
    <name evidence="4" type="ORF">F8A88_08755</name>
</gene>
<evidence type="ECO:0000313" key="4">
    <source>
        <dbReference type="EMBL" id="KAB1441677.1"/>
    </source>
</evidence>
<name>A0A6N6N278_9BACT</name>
<proteinExistence type="predicted"/>
<evidence type="ECO:0000256" key="2">
    <source>
        <dbReference type="SAM" id="MobiDB-lite"/>
    </source>
</evidence>
<dbReference type="OrthoDB" id="9948974at2"/>
<evidence type="ECO:0000313" key="5">
    <source>
        <dbReference type="Proteomes" id="UP000438699"/>
    </source>
</evidence>
<organism evidence="4 5">
    <name type="scientific">Pseudodesulfovibrio senegalensis</name>
    <dbReference type="NCBI Taxonomy" id="1721087"/>
    <lineage>
        <taxon>Bacteria</taxon>
        <taxon>Pseudomonadati</taxon>
        <taxon>Thermodesulfobacteriota</taxon>
        <taxon>Desulfovibrionia</taxon>
        <taxon>Desulfovibrionales</taxon>
        <taxon>Desulfovibrionaceae</taxon>
    </lineage>
</organism>
<keyword evidence="5" id="KW-1185">Reference proteome</keyword>
<evidence type="ECO:0000256" key="1">
    <source>
        <dbReference type="SAM" id="Coils"/>
    </source>
</evidence>
<comment type="caution">
    <text evidence="4">The sequence shown here is derived from an EMBL/GenBank/DDBJ whole genome shotgun (WGS) entry which is preliminary data.</text>
</comment>
<dbReference type="Proteomes" id="UP000438699">
    <property type="component" value="Unassembled WGS sequence"/>
</dbReference>
<keyword evidence="3" id="KW-0732">Signal</keyword>
<feature type="chain" id="PRO_5026992359" evidence="3">
    <location>
        <begin position="22"/>
        <end position="150"/>
    </location>
</feature>
<dbReference type="PROSITE" id="PS51257">
    <property type="entry name" value="PROKAR_LIPOPROTEIN"/>
    <property type="match status" value="1"/>
</dbReference>
<feature type="coiled-coil region" evidence="1">
    <location>
        <begin position="36"/>
        <end position="63"/>
    </location>
</feature>
<protein>
    <submittedName>
        <fullName evidence="4">Uncharacterized protein</fullName>
    </submittedName>
</protein>
<evidence type="ECO:0000256" key="3">
    <source>
        <dbReference type="SAM" id="SignalP"/>
    </source>
</evidence>
<dbReference type="AlphaFoldDB" id="A0A6N6N278"/>
<sequence length="150" mass="16596">MMKTYVLSMVMLCLFACGCSAQDSEGLSASGPGSEYGQMQQRMDQLERKVKALQAENRETLSAIRRDLDVVRAQLTALSELLGQAELPESGSAPDEDLDKSARSFAKDSLKRMLDLSRKLMQKLENELDKSLNQPEAPSQEPEPEGEKSI</sequence>
<dbReference type="EMBL" id="WAIE01000003">
    <property type="protein sequence ID" value="KAB1441677.1"/>
    <property type="molecule type" value="Genomic_DNA"/>
</dbReference>
<reference evidence="4 5" key="1">
    <citation type="journal article" date="2017" name="Int. J. Syst. Evol. Microbiol.">
        <title>Desulfovibrio senegalensis sp. nov., a mesophilic sulfate reducer isolated from marine sediment.</title>
        <authorList>
            <person name="Thioye A."/>
            <person name="Gam Z.B.A."/>
            <person name="Mbengue M."/>
            <person name="Cayol J.L."/>
            <person name="Joseph-Bartoli M."/>
            <person name="Toure-Kane C."/>
            <person name="Labat M."/>
        </authorList>
    </citation>
    <scope>NUCLEOTIDE SEQUENCE [LARGE SCALE GENOMIC DNA]</scope>
    <source>
        <strain evidence="4 5">DSM 101509</strain>
    </source>
</reference>
<feature type="region of interest" description="Disordered" evidence="2">
    <location>
        <begin position="125"/>
        <end position="150"/>
    </location>
</feature>
<keyword evidence="1" id="KW-0175">Coiled coil</keyword>